<comment type="similarity">
    <text evidence="1">Belongs to the ADISSP family.</text>
</comment>
<proteinExistence type="inferred from homology"/>
<dbReference type="PANTHER" id="PTHR13287:SF2">
    <property type="entry name" value="ADIPOSE-SECRETED SIGNALING PROTEIN"/>
    <property type="match status" value="1"/>
</dbReference>
<accession>A0A915IHW3</accession>
<evidence type="ECO:0000313" key="4">
    <source>
        <dbReference type="Proteomes" id="UP000887565"/>
    </source>
</evidence>
<reference evidence="5" key="1">
    <citation type="submission" date="2022-11" db="UniProtKB">
        <authorList>
            <consortium name="WormBaseParasite"/>
        </authorList>
    </citation>
    <scope>IDENTIFICATION</scope>
</reference>
<keyword evidence="4" id="KW-1185">Reference proteome</keyword>
<dbReference type="Proteomes" id="UP000887565">
    <property type="component" value="Unplaced"/>
</dbReference>
<evidence type="ECO:0000256" key="3">
    <source>
        <dbReference type="SAM" id="MobiDB-lite"/>
    </source>
</evidence>
<sequence>MTCEKVVLLPQTLEFRYATESKKYEVSLTIPVLVGDKIRVDNTNGHVHVEETHPTKAGHNLTIQIEALQDKLINDRLRIVNISNDEQSFMLTLTAKVLGKGQGTPLLKHGIKCIGVEDGDSDAEPAVAGTRRRKSSTRSNSKHCAVHSTHERGDS</sequence>
<organism evidence="4 5">
    <name type="scientific">Romanomermis culicivorax</name>
    <name type="common">Nematode worm</name>
    <dbReference type="NCBI Taxonomy" id="13658"/>
    <lineage>
        <taxon>Eukaryota</taxon>
        <taxon>Metazoa</taxon>
        <taxon>Ecdysozoa</taxon>
        <taxon>Nematoda</taxon>
        <taxon>Enoplea</taxon>
        <taxon>Dorylaimia</taxon>
        <taxon>Mermithida</taxon>
        <taxon>Mermithoidea</taxon>
        <taxon>Mermithidae</taxon>
        <taxon>Romanomermis</taxon>
    </lineage>
</organism>
<dbReference type="WBParaSite" id="nRc.2.0.1.t13675-RA">
    <property type="protein sequence ID" value="nRc.2.0.1.t13675-RA"/>
    <property type="gene ID" value="nRc.2.0.1.g13675"/>
</dbReference>
<dbReference type="AlphaFoldDB" id="A0A915IHW3"/>
<evidence type="ECO:0000313" key="5">
    <source>
        <dbReference type="WBParaSite" id="nRc.2.0.1.t13675-RA"/>
    </source>
</evidence>
<dbReference type="Pfam" id="PF15006">
    <property type="entry name" value="DUF4517"/>
    <property type="match status" value="1"/>
</dbReference>
<feature type="compositionally biased region" description="Basic residues" evidence="3">
    <location>
        <begin position="130"/>
        <end position="145"/>
    </location>
</feature>
<name>A0A915IHW3_ROMCU</name>
<evidence type="ECO:0000256" key="2">
    <source>
        <dbReference type="ARBA" id="ARBA00035300"/>
    </source>
</evidence>
<dbReference type="PANTHER" id="PTHR13287">
    <property type="entry name" value="ADIPOSE-SECRETED SIGNALING PROTEIN"/>
    <property type="match status" value="1"/>
</dbReference>
<protein>
    <recommendedName>
        <fullName evidence="2">Adipose-secreted signaling protein</fullName>
    </recommendedName>
</protein>
<evidence type="ECO:0000256" key="1">
    <source>
        <dbReference type="ARBA" id="ARBA00035018"/>
    </source>
</evidence>
<feature type="region of interest" description="Disordered" evidence="3">
    <location>
        <begin position="118"/>
        <end position="155"/>
    </location>
</feature>
<dbReference type="InterPro" id="IPR026794">
    <property type="entry name" value="ADISSP"/>
</dbReference>